<dbReference type="InterPro" id="IPR044068">
    <property type="entry name" value="CB"/>
</dbReference>
<comment type="similarity">
    <text evidence="1">Belongs to the 'phage' integrase family.</text>
</comment>
<dbReference type="PANTHER" id="PTHR30349">
    <property type="entry name" value="PHAGE INTEGRASE-RELATED"/>
    <property type="match status" value="1"/>
</dbReference>
<dbReference type="GO" id="GO:0015074">
    <property type="term" value="P:DNA integration"/>
    <property type="evidence" value="ECO:0007669"/>
    <property type="project" value="UniProtKB-KW"/>
</dbReference>
<dbReference type="PROSITE" id="PS51898">
    <property type="entry name" value="TYR_RECOMBINASE"/>
    <property type="match status" value="1"/>
</dbReference>
<evidence type="ECO:0000256" key="5">
    <source>
        <dbReference type="PROSITE-ProRule" id="PRU01248"/>
    </source>
</evidence>
<evidence type="ECO:0000313" key="9">
    <source>
        <dbReference type="Proteomes" id="UP000294881"/>
    </source>
</evidence>
<reference evidence="8 9" key="1">
    <citation type="submission" date="2019-03" db="EMBL/GenBank/DDBJ databases">
        <title>Genomic Encyclopedia of Type Strains, Phase IV (KMG-IV): sequencing the most valuable type-strain genomes for metagenomic binning, comparative biology and taxonomic classification.</title>
        <authorList>
            <person name="Goeker M."/>
        </authorList>
    </citation>
    <scope>NUCLEOTIDE SEQUENCE [LARGE SCALE GENOMIC DNA]</scope>
    <source>
        <strain evidence="8 9">DSM 22958</strain>
    </source>
</reference>
<dbReference type="AlphaFoldDB" id="A0A4R2GIN1"/>
<sequence>MEITHGNAPPGENINRIYLMAKVRKRLLPSGKVTWLADYRDGAGERRSRQFATKKAADAFLVKAQHEVGHGTHVADSASVTVNEACRLWIDRAANDGLERSTVDQYRQHADIHIKPALGGRKLSKLTTPAIQKFADDLGKSVSRVMVRKVLGSLSGVFDEARRQGFIANNPVTAVKVGRQSSREVKELEMPSKTELAAILNSTPDRHKAFIWTAVFTGMRASELRGLMWQDVDLDAGVVHVRRRADRYNNIGFPKSRAGTRKIPVPPSVVALLKGWREECPAGELNLVFPNGAGNVENHGNLLARIFWPIQIAAGVSVETGETDDEGSPVMDAKYSMHALRHAAASMFIEQRMTPKRIQVLMGHSSIQMTFDVYGKLFPQDEDDAAAIKAIEDRLLAAR</sequence>
<dbReference type="Proteomes" id="UP000294881">
    <property type="component" value="Unassembled WGS sequence"/>
</dbReference>
<gene>
    <name evidence="8" type="ORF">EV666_1384</name>
</gene>
<dbReference type="InterPro" id="IPR004107">
    <property type="entry name" value="Integrase_SAM-like_N"/>
</dbReference>
<keyword evidence="3 5" id="KW-0238">DNA-binding</keyword>
<dbReference type="EMBL" id="SLWL01000038">
    <property type="protein sequence ID" value="TCO07156.1"/>
    <property type="molecule type" value="Genomic_DNA"/>
</dbReference>
<feature type="domain" description="Core-binding (CB)" evidence="7">
    <location>
        <begin position="80"/>
        <end position="162"/>
    </location>
</feature>
<dbReference type="Gene3D" id="1.10.150.130">
    <property type="match status" value="1"/>
</dbReference>
<keyword evidence="4" id="KW-0233">DNA recombination</keyword>
<evidence type="ECO:0000259" key="6">
    <source>
        <dbReference type="PROSITE" id="PS51898"/>
    </source>
</evidence>
<keyword evidence="2" id="KW-0229">DNA integration</keyword>
<feature type="domain" description="Tyr recombinase" evidence="6">
    <location>
        <begin position="183"/>
        <end position="387"/>
    </location>
</feature>
<evidence type="ECO:0000256" key="2">
    <source>
        <dbReference type="ARBA" id="ARBA00022908"/>
    </source>
</evidence>
<dbReference type="GO" id="GO:0006310">
    <property type="term" value="P:DNA recombination"/>
    <property type="evidence" value="ECO:0007669"/>
    <property type="project" value="UniProtKB-KW"/>
</dbReference>
<comment type="caution">
    <text evidence="8">The sequence shown here is derived from an EMBL/GenBank/DDBJ whole genome shotgun (WGS) entry which is preliminary data.</text>
</comment>
<dbReference type="PANTHER" id="PTHR30349:SF64">
    <property type="entry name" value="PROPHAGE INTEGRASE INTD-RELATED"/>
    <property type="match status" value="1"/>
</dbReference>
<name>A0A4R2GIN1_9HYPH</name>
<evidence type="ECO:0000256" key="4">
    <source>
        <dbReference type="ARBA" id="ARBA00023172"/>
    </source>
</evidence>
<keyword evidence="9" id="KW-1185">Reference proteome</keyword>
<evidence type="ECO:0000256" key="3">
    <source>
        <dbReference type="ARBA" id="ARBA00023125"/>
    </source>
</evidence>
<dbReference type="SUPFAM" id="SSF56349">
    <property type="entry name" value="DNA breaking-rejoining enzymes"/>
    <property type="match status" value="1"/>
</dbReference>
<dbReference type="Gene3D" id="1.10.443.10">
    <property type="entry name" value="Intergrase catalytic core"/>
    <property type="match status" value="1"/>
</dbReference>
<evidence type="ECO:0000256" key="1">
    <source>
        <dbReference type="ARBA" id="ARBA00008857"/>
    </source>
</evidence>
<dbReference type="CDD" id="cd01189">
    <property type="entry name" value="INT_ICEBs1_C_like"/>
    <property type="match status" value="1"/>
</dbReference>
<dbReference type="GO" id="GO:0003677">
    <property type="term" value="F:DNA binding"/>
    <property type="evidence" value="ECO:0007669"/>
    <property type="project" value="UniProtKB-UniRule"/>
</dbReference>
<evidence type="ECO:0000313" key="8">
    <source>
        <dbReference type="EMBL" id="TCO07156.1"/>
    </source>
</evidence>
<dbReference type="InterPro" id="IPR050090">
    <property type="entry name" value="Tyrosine_recombinase_XerCD"/>
</dbReference>
<organism evidence="8 9">
    <name type="scientific">Camelimonas lactis</name>
    <dbReference type="NCBI Taxonomy" id="659006"/>
    <lineage>
        <taxon>Bacteria</taxon>
        <taxon>Pseudomonadati</taxon>
        <taxon>Pseudomonadota</taxon>
        <taxon>Alphaproteobacteria</taxon>
        <taxon>Hyphomicrobiales</taxon>
        <taxon>Chelatococcaceae</taxon>
        <taxon>Camelimonas</taxon>
    </lineage>
</organism>
<dbReference type="PROSITE" id="PS51900">
    <property type="entry name" value="CB"/>
    <property type="match status" value="1"/>
</dbReference>
<dbReference type="InterPro" id="IPR013762">
    <property type="entry name" value="Integrase-like_cat_sf"/>
</dbReference>
<dbReference type="InterPro" id="IPR010998">
    <property type="entry name" value="Integrase_recombinase_N"/>
</dbReference>
<accession>A0A4R2GIN1</accession>
<dbReference type="InterPro" id="IPR002104">
    <property type="entry name" value="Integrase_catalytic"/>
</dbReference>
<protein>
    <submittedName>
        <fullName evidence="8">Site-specific recombinase XerD</fullName>
    </submittedName>
</protein>
<dbReference type="Pfam" id="PF14659">
    <property type="entry name" value="Phage_int_SAM_3"/>
    <property type="match status" value="1"/>
</dbReference>
<proteinExistence type="inferred from homology"/>
<evidence type="ECO:0000259" key="7">
    <source>
        <dbReference type="PROSITE" id="PS51900"/>
    </source>
</evidence>
<dbReference type="Pfam" id="PF00589">
    <property type="entry name" value="Phage_integrase"/>
    <property type="match status" value="1"/>
</dbReference>
<dbReference type="InterPro" id="IPR011010">
    <property type="entry name" value="DNA_brk_join_enz"/>
</dbReference>